<accession>A0A9N8UZE4</accession>
<dbReference type="Proteomes" id="UP000789375">
    <property type="component" value="Unassembled WGS sequence"/>
</dbReference>
<dbReference type="EMBL" id="CAJVPP010000001">
    <property type="protein sequence ID" value="CAG8433959.1"/>
    <property type="molecule type" value="Genomic_DNA"/>
</dbReference>
<dbReference type="AlphaFoldDB" id="A0A9N8UZE4"/>
<evidence type="ECO:0000313" key="2">
    <source>
        <dbReference type="EMBL" id="CAG8433959.1"/>
    </source>
</evidence>
<evidence type="ECO:0000256" key="1">
    <source>
        <dbReference type="SAM" id="Phobius"/>
    </source>
</evidence>
<reference evidence="2" key="1">
    <citation type="submission" date="2021-06" db="EMBL/GenBank/DDBJ databases">
        <authorList>
            <person name="Kallberg Y."/>
            <person name="Tangrot J."/>
            <person name="Rosling A."/>
        </authorList>
    </citation>
    <scope>NUCLEOTIDE SEQUENCE</scope>
    <source>
        <strain evidence="2">87-6 pot B 2015</strain>
    </source>
</reference>
<organism evidence="2 3">
    <name type="scientific">Funneliformis mosseae</name>
    <name type="common">Endomycorrhizal fungus</name>
    <name type="synonym">Glomus mosseae</name>
    <dbReference type="NCBI Taxonomy" id="27381"/>
    <lineage>
        <taxon>Eukaryota</taxon>
        <taxon>Fungi</taxon>
        <taxon>Fungi incertae sedis</taxon>
        <taxon>Mucoromycota</taxon>
        <taxon>Glomeromycotina</taxon>
        <taxon>Glomeromycetes</taxon>
        <taxon>Glomerales</taxon>
        <taxon>Glomeraceae</taxon>
        <taxon>Funneliformis</taxon>
    </lineage>
</organism>
<feature type="transmembrane region" description="Helical" evidence="1">
    <location>
        <begin position="12"/>
        <end position="37"/>
    </location>
</feature>
<evidence type="ECO:0000313" key="3">
    <source>
        <dbReference type="Proteomes" id="UP000789375"/>
    </source>
</evidence>
<keyword evidence="1" id="KW-0812">Transmembrane</keyword>
<gene>
    <name evidence="2" type="ORF">FMOSSE_LOCUS12</name>
</gene>
<keyword evidence="1" id="KW-1133">Transmembrane helix</keyword>
<keyword evidence="3" id="KW-1185">Reference proteome</keyword>
<proteinExistence type="predicted"/>
<comment type="caution">
    <text evidence="2">The sequence shown here is derived from an EMBL/GenBank/DDBJ whole genome shotgun (WGS) entry which is preliminary data.</text>
</comment>
<protein>
    <submittedName>
        <fullName evidence="2">7898_t:CDS:1</fullName>
    </submittedName>
</protein>
<keyword evidence="1" id="KW-0472">Membrane</keyword>
<name>A0A9N8UZE4_FUNMO</name>
<sequence length="53" mass="5841">MGTLVSVAKQFSFMNVVIVVSGFSSFGNIIPLMNLLFEIHKSIKLSETALRKP</sequence>